<name>A0ABU5JE18_9ACTN</name>
<dbReference type="Pfam" id="PF13343">
    <property type="entry name" value="SBP_bac_6"/>
    <property type="match status" value="1"/>
</dbReference>
<dbReference type="Proteomes" id="UP001290101">
    <property type="component" value="Unassembled WGS sequence"/>
</dbReference>
<comment type="caution">
    <text evidence="3">The sequence shown here is derived from an EMBL/GenBank/DDBJ whole genome shotgun (WGS) entry which is preliminary data.</text>
</comment>
<dbReference type="PANTHER" id="PTHR30006:SF24">
    <property type="entry name" value="SLL0237 PROTEIN"/>
    <property type="match status" value="1"/>
</dbReference>
<evidence type="ECO:0000313" key="3">
    <source>
        <dbReference type="EMBL" id="MDZ5490830.1"/>
    </source>
</evidence>
<dbReference type="InterPro" id="IPR026045">
    <property type="entry name" value="Ferric-bd"/>
</dbReference>
<accession>A0ABU5JE18</accession>
<evidence type="ECO:0000256" key="1">
    <source>
        <dbReference type="ARBA" id="ARBA00022729"/>
    </source>
</evidence>
<evidence type="ECO:0000313" key="4">
    <source>
        <dbReference type="Proteomes" id="UP001290101"/>
    </source>
</evidence>
<feature type="chain" id="PRO_5047455748" evidence="2">
    <location>
        <begin position="20"/>
        <end position="362"/>
    </location>
</feature>
<feature type="signal peptide" evidence="2">
    <location>
        <begin position="1"/>
        <end position="19"/>
    </location>
</feature>
<evidence type="ECO:0000256" key="2">
    <source>
        <dbReference type="SAM" id="SignalP"/>
    </source>
</evidence>
<proteinExistence type="predicted"/>
<dbReference type="RefSeq" id="WP_322440895.1">
    <property type="nucleotide sequence ID" value="NZ_JAXOTQ010000017.1"/>
</dbReference>
<gene>
    <name evidence="3" type="ORF">U2F25_15375</name>
</gene>
<dbReference type="PROSITE" id="PS51257">
    <property type="entry name" value="PROKAR_LIPOPROTEIN"/>
    <property type="match status" value="1"/>
</dbReference>
<dbReference type="PIRSF" id="PIRSF002825">
    <property type="entry name" value="CfbpA"/>
    <property type="match status" value="1"/>
</dbReference>
<organism evidence="3 4">
    <name type="scientific">Micromonospora sicca</name>
    <dbReference type="NCBI Taxonomy" id="2202420"/>
    <lineage>
        <taxon>Bacteria</taxon>
        <taxon>Bacillati</taxon>
        <taxon>Actinomycetota</taxon>
        <taxon>Actinomycetes</taxon>
        <taxon>Micromonosporales</taxon>
        <taxon>Micromonosporaceae</taxon>
        <taxon>Micromonospora</taxon>
    </lineage>
</organism>
<dbReference type="PANTHER" id="PTHR30006">
    <property type="entry name" value="THIAMINE-BINDING PERIPLASMIC PROTEIN-RELATED"/>
    <property type="match status" value="1"/>
</dbReference>
<keyword evidence="1 2" id="KW-0732">Signal</keyword>
<reference evidence="3 4" key="1">
    <citation type="submission" date="2023-12" db="EMBL/GenBank/DDBJ databases">
        <title>Micromonospora sp. nov., isolated from Atacama Desert.</title>
        <authorList>
            <person name="Carro L."/>
            <person name="Golinska P."/>
            <person name="Klenk H.-P."/>
            <person name="Goodfellow M."/>
        </authorList>
    </citation>
    <scope>NUCLEOTIDE SEQUENCE [LARGE SCALE GENOMIC DNA]</scope>
    <source>
        <strain evidence="3 4">4G53</strain>
    </source>
</reference>
<keyword evidence="4" id="KW-1185">Reference proteome</keyword>
<dbReference type="EMBL" id="JAXOTQ010000017">
    <property type="protein sequence ID" value="MDZ5490830.1"/>
    <property type="molecule type" value="Genomic_DNA"/>
</dbReference>
<protein>
    <submittedName>
        <fullName evidence="3">Extracellular solute-binding protein</fullName>
    </submittedName>
</protein>
<dbReference type="Gene3D" id="3.40.190.10">
    <property type="entry name" value="Periplasmic binding protein-like II"/>
    <property type="match status" value="2"/>
</dbReference>
<sequence>MRKMSIAALALVIGTSALAGCGRDASADVSAEVAKIDQQSGPAREQALYAKAKDEGSVTWYTGLIPNQVVIPIKEAFEKKYPGVELKYYRGGSSEIAQKMLLEAKARAPKSDVWDGAHAGEALKGARAAEKYDSPYAEDYPNDQKDPDGYWTAVNIYVKGIAYNTDRVKPADAPKTFDDLLDPKWKGQVAWTPEATGGADFIGNVLNTLGEQQGEEFLRKLAGQKLKVVQVSSRELLNQAIAGQYPIVLQVFNNHVALSKKDGSHVAFSALNAASKELNPLGLTAGAAHPFAARLLIDFLLSPEGQAVFRDAAYIPASPDVRPTDPDLDPESGRFKTTLLSPAQIEKDSGRWMDLFDKVNAG</sequence>
<dbReference type="SUPFAM" id="SSF53850">
    <property type="entry name" value="Periplasmic binding protein-like II"/>
    <property type="match status" value="1"/>
</dbReference>